<name>A0ABD1HYU7_SALDI</name>
<reference evidence="2 3" key="1">
    <citation type="submission" date="2024-06" db="EMBL/GenBank/DDBJ databases">
        <title>A chromosome level genome sequence of Diviner's sage (Salvia divinorum).</title>
        <authorList>
            <person name="Ford S.A."/>
            <person name="Ro D.-K."/>
            <person name="Ness R.W."/>
            <person name="Phillips M.A."/>
        </authorList>
    </citation>
    <scope>NUCLEOTIDE SEQUENCE [LARGE SCALE GENOMIC DNA]</scope>
    <source>
        <strain evidence="2">SAF-2024a</strain>
        <tissue evidence="2">Leaf</tissue>
    </source>
</reference>
<proteinExistence type="predicted"/>
<keyword evidence="3" id="KW-1185">Reference proteome</keyword>
<evidence type="ECO:0000313" key="2">
    <source>
        <dbReference type="EMBL" id="KAL1561332.1"/>
    </source>
</evidence>
<dbReference type="Proteomes" id="UP001567538">
    <property type="component" value="Unassembled WGS sequence"/>
</dbReference>
<evidence type="ECO:0000313" key="3">
    <source>
        <dbReference type="Proteomes" id="UP001567538"/>
    </source>
</evidence>
<dbReference type="PANTHER" id="PTHR34666:SF1">
    <property type="entry name" value="OS02G0554800 PROTEIN"/>
    <property type="match status" value="1"/>
</dbReference>
<feature type="region of interest" description="Disordered" evidence="1">
    <location>
        <begin position="1"/>
        <end position="23"/>
    </location>
</feature>
<evidence type="ECO:0000256" key="1">
    <source>
        <dbReference type="SAM" id="MobiDB-lite"/>
    </source>
</evidence>
<protein>
    <submittedName>
        <fullName evidence="2">Uncharacterized protein</fullName>
    </submittedName>
</protein>
<sequence>MADDDAVEDFTFPATTANPPPCLLESPPLWPAVAKHGEEQEWNFNLCDSFQEFKRSTITFRESFCYADNDDDSDDDDDERREEKMDVLWEDLNEKFSKKKAAEDSCGDSSPGRDDHVQVCCVKTLKLSKENAISWKKASVLVLIRFLLKKGFAMHGDSAPSIKKLEW</sequence>
<accession>A0ABD1HYU7</accession>
<dbReference type="EMBL" id="JBEAFC010000003">
    <property type="protein sequence ID" value="KAL1561332.1"/>
    <property type="molecule type" value="Genomic_DNA"/>
</dbReference>
<dbReference type="PANTHER" id="PTHR34666">
    <property type="entry name" value="EXPRESSED PROTEIN"/>
    <property type="match status" value="1"/>
</dbReference>
<organism evidence="2 3">
    <name type="scientific">Salvia divinorum</name>
    <name type="common">Maria pastora</name>
    <name type="synonym">Diviner's sage</name>
    <dbReference type="NCBI Taxonomy" id="28513"/>
    <lineage>
        <taxon>Eukaryota</taxon>
        <taxon>Viridiplantae</taxon>
        <taxon>Streptophyta</taxon>
        <taxon>Embryophyta</taxon>
        <taxon>Tracheophyta</taxon>
        <taxon>Spermatophyta</taxon>
        <taxon>Magnoliopsida</taxon>
        <taxon>eudicotyledons</taxon>
        <taxon>Gunneridae</taxon>
        <taxon>Pentapetalae</taxon>
        <taxon>asterids</taxon>
        <taxon>lamiids</taxon>
        <taxon>Lamiales</taxon>
        <taxon>Lamiaceae</taxon>
        <taxon>Nepetoideae</taxon>
        <taxon>Mentheae</taxon>
        <taxon>Salviinae</taxon>
        <taxon>Salvia</taxon>
        <taxon>Salvia subgen. Calosphace</taxon>
    </lineage>
</organism>
<comment type="caution">
    <text evidence="2">The sequence shown here is derived from an EMBL/GenBank/DDBJ whole genome shotgun (WGS) entry which is preliminary data.</text>
</comment>
<gene>
    <name evidence="2" type="ORF">AAHA92_04050</name>
</gene>
<dbReference type="AlphaFoldDB" id="A0ABD1HYU7"/>